<feature type="binding site" evidence="10">
    <location>
        <begin position="45"/>
        <end position="47"/>
    </location>
    <ligand>
        <name>NAD(+)</name>
        <dbReference type="ChEBI" id="CHEBI:57540"/>
    </ligand>
</feature>
<accession>A0A0C2STN5</accession>
<evidence type="ECO:0000256" key="2">
    <source>
        <dbReference type="ARBA" id="ARBA00006924"/>
    </source>
</evidence>
<feature type="binding site" evidence="10">
    <location>
        <begin position="35"/>
        <end position="39"/>
    </location>
    <ligand>
        <name>NAD(+)</name>
        <dbReference type="ChEBI" id="CHEBI:57540"/>
    </ligand>
</feature>
<proteinExistence type="inferred from homology"/>
<dbReference type="PIRSF" id="PIRSF037938">
    <property type="entry name" value="SIR2_euk"/>
    <property type="match status" value="1"/>
</dbReference>
<dbReference type="Gene3D" id="3.40.50.1220">
    <property type="entry name" value="TPP-binding domain"/>
    <property type="match status" value="1"/>
</dbReference>
<keyword evidence="7 10" id="KW-0520">NAD</keyword>
<evidence type="ECO:0000256" key="10">
    <source>
        <dbReference type="PIRSR" id="PIRSR037938-2"/>
    </source>
</evidence>
<dbReference type="PANTHER" id="PTHR11085">
    <property type="entry name" value="NAD-DEPENDENT PROTEIN DEACYLASE SIRTUIN-5, MITOCHONDRIAL-RELATED"/>
    <property type="match status" value="1"/>
</dbReference>
<comment type="cofactor">
    <cofactor evidence="11">
        <name>Zn(2+)</name>
        <dbReference type="ChEBI" id="CHEBI:29105"/>
    </cofactor>
    <text evidence="11">Binds 1 zinc ion per subunit.</text>
</comment>
<evidence type="ECO:0000256" key="4">
    <source>
        <dbReference type="ARBA" id="ARBA00022679"/>
    </source>
</evidence>
<keyword evidence="8" id="KW-0496">Mitochondrion</keyword>
<evidence type="ECO:0000259" key="13">
    <source>
        <dbReference type="PROSITE" id="PS50305"/>
    </source>
</evidence>
<dbReference type="PANTHER" id="PTHR11085:SF6">
    <property type="entry name" value="NAD-DEPENDENT PROTEIN DEACETYLASE SIRTUIN-2"/>
    <property type="match status" value="1"/>
</dbReference>
<name>A0A0C2STN5_AMAMK</name>
<feature type="binding site" evidence="11 12">
    <location>
        <position position="152"/>
    </location>
    <ligand>
        <name>Zn(2+)</name>
        <dbReference type="ChEBI" id="CHEBI:29105"/>
    </ligand>
</feature>
<feature type="binding site" evidence="11 12">
    <location>
        <position position="179"/>
    </location>
    <ligand>
        <name>Zn(2+)</name>
        <dbReference type="ChEBI" id="CHEBI:29105"/>
    </ligand>
</feature>
<keyword evidence="6 11" id="KW-0862">Zinc</keyword>
<comment type="similarity">
    <text evidence="2">Belongs to the sirtuin family. Class I subfamily.</text>
</comment>
<comment type="subcellular location">
    <subcellularLocation>
        <location evidence="1">Mitochondrion</location>
    </subcellularLocation>
</comment>
<feature type="binding site" evidence="11 12">
    <location>
        <position position="155"/>
    </location>
    <ligand>
        <name>Zn(2+)</name>
        <dbReference type="ChEBI" id="CHEBI:29105"/>
    </ligand>
</feature>
<evidence type="ECO:0000256" key="8">
    <source>
        <dbReference type="ARBA" id="ARBA00023128"/>
    </source>
</evidence>
<dbReference type="HOGENOM" id="CLU_023643_0_0_1"/>
<dbReference type="InParanoid" id="A0A0C2STN5"/>
<dbReference type="GO" id="GO:0046872">
    <property type="term" value="F:metal ion binding"/>
    <property type="evidence" value="ECO:0007669"/>
    <property type="project" value="UniProtKB-KW"/>
</dbReference>
<dbReference type="CDD" id="cd01408">
    <property type="entry name" value="SIRT1"/>
    <property type="match status" value="1"/>
</dbReference>
<dbReference type="STRING" id="946122.A0A0C2STN5"/>
<feature type="binding site" evidence="11 12">
    <location>
        <position position="176"/>
    </location>
    <ligand>
        <name>Zn(2+)</name>
        <dbReference type="ChEBI" id="CHEBI:29105"/>
    </ligand>
</feature>
<evidence type="ECO:0000256" key="7">
    <source>
        <dbReference type="ARBA" id="ARBA00023027"/>
    </source>
</evidence>
<feature type="binding site" evidence="10">
    <location>
        <begin position="216"/>
        <end position="217"/>
    </location>
    <ligand>
        <name>NAD(+)</name>
        <dbReference type="ChEBI" id="CHEBI:57540"/>
    </ligand>
</feature>
<dbReference type="EMBL" id="KN818234">
    <property type="protein sequence ID" value="KIL66740.1"/>
    <property type="molecule type" value="Genomic_DNA"/>
</dbReference>
<dbReference type="GO" id="GO:0005634">
    <property type="term" value="C:nucleus"/>
    <property type="evidence" value="ECO:0007669"/>
    <property type="project" value="TreeGrafter"/>
</dbReference>
<keyword evidence="15" id="KW-1185">Reference proteome</keyword>
<sequence length="316" mass="35742">GLPPPKVLDGRDIPSLAKYIKTDTRCRNIIFMLGAGVSTSAGIPDFRSPDTGTCMKTKFIKANLHHLNLPTPEAVFDIEFFKHNPKPFYVLAKELRPGKFRPTLTHSFVRLIHEKGLLLKCFTQNIDTLERRAGIPDDKLVEAHGSFASQRCIKCKRPYDDDKMAEAFEQQKFATCPKCHGLVKPDIVFFGESLPARFVGSLDNFPEADLLIIIGTSLTVFPFARLVEFTRSNCPRVFINLERVMNFNQRGDDVVLLGKCDAIIEQLCKELGWHDDLLQLWAETEIKDHGPQHVKPATEEVEELAEAINKVIRLDE</sequence>
<evidence type="ECO:0000256" key="11">
    <source>
        <dbReference type="PIRSR" id="PIRSR037938-3"/>
    </source>
</evidence>
<feature type="binding site" evidence="10">
    <location>
        <position position="260"/>
    </location>
    <ligand>
        <name>NAD(+)</name>
        <dbReference type="ChEBI" id="CHEBI:57540"/>
    </ligand>
</feature>
<dbReference type="GO" id="GO:0017136">
    <property type="term" value="F:histone deacetylase activity, NAD-dependent"/>
    <property type="evidence" value="ECO:0007669"/>
    <property type="project" value="InterPro"/>
</dbReference>
<dbReference type="PROSITE" id="PS50305">
    <property type="entry name" value="SIRTUIN"/>
    <property type="match status" value="1"/>
</dbReference>
<dbReference type="InterPro" id="IPR026591">
    <property type="entry name" value="Sirtuin_cat_small_dom_sf"/>
</dbReference>
<dbReference type="GO" id="GO:0005739">
    <property type="term" value="C:mitochondrion"/>
    <property type="evidence" value="ECO:0007669"/>
    <property type="project" value="UniProtKB-SubCell"/>
</dbReference>
<feature type="domain" description="Deacetylase sirtuin-type" evidence="13">
    <location>
        <begin position="6"/>
        <end position="274"/>
    </location>
</feature>
<feature type="binding site" evidence="10">
    <location>
        <begin position="240"/>
        <end position="242"/>
    </location>
    <ligand>
        <name>NAD(+)</name>
        <dbReference type="ChEBI" id="CHEBI:57540"/>
    </ligand>
</feature>
<feature type="non-terminal residue" evidence="14">
    <location>
        <position position="316"/>
    </location>
</feature>
<evidence type="ECO:0000256" key="5">
    <source>
        <dbReference type="ARBA" id="ARBA00022723"/>
    </source>
</evidence>
<gene>
    <name evidence="14" type="ORF">M378DRAFT_56865</name>
</gene>
<evidence type="ECO:0000256" key="9">
    <source>
        <dbReference type="PIRSR" id="PIRSR037938-1"/>
    </source>
</evidence>
<dbReference type="Pfam" id="PF02146">
    <property type="entry name" value="SIR2"/>
    <property type="match status" value="1"/>
</dbReference>
<keyword evidence="4" id="KW-0808">Transferase</keyword>
<dbReference type="FunCoup" id="A0A0C2STN5">
    <property type="interactions" value="249"/>
</dbReference>
<dbReference type="InterPro" id="IPR017328">
    <property type="entry name" value="Sirtuin_class_I"/>
</dbReference>
<dbReference type="InterPro" id="IPR029035">
    <property type="entry name" value="DHS-like_NAD/FAD-binding_dom"/>
</dbReference>
<feature type="active site" description="Proton acceptor" evidence="9 12">
    <location>
        <position position="144"/>
    </location>
</feature>
<dbReference type="InterPro" id="IPR003000">
    <property type="entry name" value="Sirtuin"/>
</dbReference>
<evidence type="ECO:0000256" key="6">
    <source>
        <dbReference type="ARBA" id="ARBA00022833"/>
    </source>
</evidence>
<dbReference type="GO" id="GO:0070403">
    <property type="term" value="F:NAD+ binding"/>
    <property type="evidence" value="ECO:0007669"/>
    <property type="project" value="InterPro"/>
</dbReference>
<evidence type="ECO:0000256" key="12">
    <source>
        <dbReference type="PROSITE-ProRule" id="PRU00236"/>
    </source>
</evidence>
<feature type="binding site" evidence="10">
    <location>
        <begin position="124"/>
        <end position="127"/>
    </location>
    <ligand>
        <name>NAD(+)</name>
        <dbReference type="ChEBI" id="CHEBI:57540"/>
    </ligand>
</feature>
<dbReference type="SUPFAM" id="SSF52467">
    <property type="entry name" value="DHS-like NAD/FAD-binding domain"/>
    <property type="match status" value="1"/>
</dbReference>
<dbReference type="EC" id="2.3.1.286" evidence="3"/>
<protein>
    <recommendedName>
        <fullName evidence="3">protein acetyllysine N-acetyltransferase</fullName>
        <ecNumber evidence="3">2.3.1.286</ecNumber>
    </recommendedName>
</protein>
<dbReference type="Proteomes" id="UP000054549">
    <property type="component" value="Unassembled WGS sequence"/>
</dbReference>
<dbReference type="OrthoDB" id="420264at2759"/>
<evidence type="ECO:0000256" key="1">
    <source>
        <dbReference type="ARBA" id="ARBA00004173"/>
    </source>
</evidence>
<reference evidence="14 15" key="1">
    <citation type="submission" date="2014-04" db="EMBL/GenBank/DDBJ databases">
        <title>Evolutionary Origins and Diversification of the Mycorrhizal Mutualists.</title>
        <authorList>
            <consortium name="DOE Joint Genome Institute"/>
            <consortium name="Mycorrhizal Genomics Consortium"/>
            <person name="Kohler A."/>
            <person name="Kuo A."/>
            <person name="Nagy L.G."/>
            <person name="Floudas D."/>
            <person name="Copeland A."/>
            <person name="Barry K.W."/>
            <person name="Cichocki N."/>
            <person name="Veneault-Fourrey C."/>
            <person name="LaButti K."/>
            <person name="Lindquist E.A."/>
            <person name="Lipzen A."/>
            <person name="Lundell T."/>
            <person name="Morin E."/>
            <person name="Murat C."/>
            <person name="Riley R."/>
            <person name="Ohm R."/>
            <person name="Sun H."/>
            <person name="Tunlid A."/>
            <person name="Henrissat B."/>
            <person name="Grigoriev I.V."/>
            <person name="Hibbett D.S."/>
            <person name="Martin F."/>
        </authorList>
    </citation>
    <scope>NUCLEOTIDE SEQUENCE [LARGE SCALE GENOMIC DNA]</scope>
    <source>
        <strain evidence="14 15">Koide BX008</strain>
    </source>
</reference>
<dbReference type="InterPro" id="IPR050134">
    <property type="entry name" value="NAD-dep_sirtuin_deacylases"/>
</dbReference>
<organism evidence="14 15">
    <name type="scientific">Amanita muscaria (strain Koide BX008)</name>
    <dbReference type="NCBI Taxonomy" id="946122"/>
    <lineage>
        <taxon>Eukaryota</taxon>
        <taxon>Fungi</taxon>
        <taxon>Dikarya</taxon>
        <taxon>Basidiomycota</taxon>
        <taxon>Agaricomycotina</taxon>
        <taxon>Agaricomycetes</taxon>
        <taxon>Agaricomycetidae</taxon>
        <taxon>Agaricales</taxon>
        <taxon>Pluteineae</taxon>
        <taxon>Amanitaceae</taxon>
        <taxon>Amanita</taxon>
    </lineage>
</organism>
<keyword evidence="5 11" id="KW-0479">Metal-binding</keyword>
<dbReference type="AlphaFoldDB" id="A0A0C2STN5"/>
<dbReference type="Gene3D" id="3.30.1600.10">
    <property type="entry name" value="SIR2/SIRT2 'Small Domain"/>
    <property type="match status" value="1"/>
</dbReference>
<evidence type="ECO:0000256" key="3">
    <source>
        <dbReference type="ARBA" id="ARBA00012928"/>
    </source>
</evidence>
<evidence type="ECO:0000313" key="15">
    <source>
        <dbReference type="Proteomes" id="UP000054549"/>
    </source>
</evidence>
<feature type="non-terminal residue" evidence="14">
    <location>
        <position position="1"/>
    </location>
</feature>
<dbReference type="InterPro" id="IPR026590">
    <property type="entry name" value="Ssirtuin_cat_dom"/>
</dbReference>
<evidence type="ECO:0000313" key="14">
    <source>
        <dbReference type="EMBL" id="KIL66740.1"/>
    </source>
</evidence>